<accession>A0A6J7QFS5</accession>
<evidence type="ECO:0000313" key="6">
    <source>
        <dbReference type="EMBL" id="CAB4958195.1"/>
    </source>
</evidence>
<dbReference type="AlphaFoldDB" id="A0A6J7QFS5"/>
<evidence type="ECO:0000313" key="2">
    <source>
        <dbReference type="EMBL" id="CAB4553710.1"/>
    </source>
</evidence>
<dbReference type="EMBL" id="CAFBPR010000020">
    <property type="protein sequence ID" value="CAB5016518.1"/>
    <property type="molecule type" value="Genomic_DNA"/>
</dbReference>
<evidence type="ECO:0000313" key="3">
    <source>
        <dbReference type="EMBL" id="CAB4607073.1"/>
    </source>
</evidence>
<dbReference type="EMBL" id="CAFBRU010000001">
    <property type="protein sequence ID" value="CAB5102347.1"/>
    <property type="molecule type" value="Genomic_DNA"/>
</dbReference>
<gene>
    <name evidence="1" type="ORF">UFOPK1508_00118</name>
    <name evidence="2" type="ORF">UFOPK1599_00065</name>
    <name evidence="3" type="ORF">UFOPK1894_00052</name>
    <name evidence="4" type="ORF">UFOPK2179_00490</name>
    <name evidence="5" type="ORF">UFOPK2715_00100</name>
    <name evidence="6" type="ORF">UFOPK3883_00084</name>
    <name evidence="7" type="ORF">UFOPK4125_00207</name>
    <name evidence="8" type="ORF">UFOPK4420_00017</name>
</gene>
<evidence type="ECO:0000313" key="5">
    <source>
        <dbReference type="EMBL" id="CAB4715751.1"/>
    </source>
</evidence>
<sequence length="133" mass="15555">MSFNNNEFINCDQVLPNIVLYIDHELFDSQEVVLVENHFGDCTPCRSKMEQEAHNLNLVRNLLCNALAEQAPDDLNDRINTQIEDLYNQMLRSSQTQSITEFTFTQTTYTEFTDDGTTQIEITREIRREFPLE</sequence>
<protein>
    <submittedName>
        <fullName evidence="7">Unannotated protein</fullName>
    </submittedName>
</protein>
<dbReference type="EMBL" id="CAEZVA010000002">
    <property type="protein sequence ID" value="CAB4607073.1"/>
    <property type="molecule type" value="Genomic_DNA"/>
</dbReference>
<evidence type="ECO:0000313" key="8">
    <source>
        <dbReference type="EMBL" id="CAB5102347.1"/>
    </source>
</evidence>
<reference evidence="7" key="1">
    <citation type="submission" date="2020-05" db="EMBL/GenBank/DDBJ databases">
        <authorList>
            <person name="Chiriac C."/>
            <person name="Salcher M."/>
            <person name="Ghai R."/>
            <person name="Kavagutti S V."/>
        </authorList>
    </citation>
    <scope>NUCLEOTIDE SEQUENCE</scope>
</reference>
<organism evidence="7">
    <name type="scientific">freshwater metagenome</name>
    <dbReference type="NCBI Taxonomy" id="449393"/>
    <lineage>
        <taxon>unclassified sequences</taxon>
        <taxon>metagenomes</taxon>
        <taxon>ecological metagenomes</taxon>
    </lineage>
</organism>
<dbReference type="EMBL" id="CAEZWC010000039">
    <property type="protein sequence ID" value="CAB4646473.1"/>
    <property type="molecule type" value="Genomic_DNA"/>
</dbReference>
<dbReference type="EMBL" id="CAEZYN010000004">
    <property type="protein sequence ID" value="CAB4715751.1"/>
    <property type="molecule type" value="Genomic_DNA"/>
</dbReference>
<dbReference type="EMBL" id="CAEZTE010000002">
    <property type="protein sequence ID" value="CAB4553710.1"/>
    <property type="molecule type" value="Genomic_DNA"/>
</dbReference>
<dbReference type="EMBL" id="CAFBNV010000003">
    <property type="protein sequence ID" value="CAB4958195.1"/>
    <property type="molecule type" value="Genomic_DNA"/>
</dbReference>
<evidence type="ECO:0000313" key="1">
    <source>
        <dbReference type="EMBL" id="CAB4546839.1"/>
    </source>
</evidence>
<name>A0A6J7QFS5_9ZZZZ</name>
<proteinExistence type="predicted"/>
<evidence type="ECO:0000313" key="4">
    <source>
        <dbReference type="EMBL" id="CAB4646473.1"/>
    </source>
</evidence>
<evidence type="ECO:0000313" key="7">
    <source>
        <dbReference type="EMBL" id="CAB5016518.1"/>
    </source>
</evidence>
<dbReference type="EMBL" id="CAEZSW010000006">
    <property type="protein sequence ID" value="CAB4546839.1"/>
    <property type="molecule type" value="Genomic_DNA"/>
</dbReference>